<accession>A0A1E8FFB4</accession>
<dbReference type="InterPro" id="IPR038576">
    <property type="entry name" value="Methyltransf_Zn-bd_dom_put_sf"/>
</dbReference>
<dbReference type="Gene3D" id="6.20.50.110">
    <property type="entry name" value="Methyltransferase, zinc-binding domain"/>
    <property type="match status" value="1"/>
</dbReference>
<evidence type="ECO:0000259" key="1">
    <source>
        <dbReference type="Pfam" id="PF08421"/>
    </source>
</evidence>
<dbReference type="Pfam" id="PF08421">
    <property type="entry name" value="Methyltransf_13"/>
    <property type="match status" value="1"/>
</dbReference>
<dbReference type="InterPro" id="IPR029063">
    <property type="entry name" value="SAM-dependent_MTases_sf"/>
</dbReference>
<reference evidence="2 3" key="1">
    <citation type="submission" date="2016-09" db="EMBL/GenBank/DDBJ databases">
        <title>Alteromonas lipolytica, a new species isolated from sea water.</title>
        <authorList>
            <person name="Wu Y.-H."/>
            <person name="Cheng H."/>
            <person name="Xu X.-W."/>
        </authorList>
    </citation>
    <scope>NUCLEOTIDE SEQUENCE [LARGE SCALE GENOMIC DNA]</scope>
    <source>
        <strain evidence="2 3">JW12</strain>
    </source>
</reference>
<dbReference type="Pfam" id="PF13489">
    <property type="entry name" value="Methyltransf_23"/>
    <property type="match status" value="1"/>
</dbReference>
<dbReference type="Proteomes" id="UP000176037">
    <property type="component" value="Unassembled WGS sequence"/>
</dbReference>
<dbReference type="AlphaFoldDB" id="A0A1E8FFB4"/>
<dbReference type="InterPro" id="IPR013630">
    <property type="entry name" value="Methyltransf_Zn-bd_dom_put"/>
</dbReference>
<dbReference type="OrthoDB" id="9815644at2"/>
<dbReference type="SUPFAM" id="SSF53335">
    <property type="entry name" value="S-adenosyl-L-methionine-dependent methyltransferases"/>
    <property type="match status" value="1"/>
</dbReference>
<gene>
    <name evidence="2" type="ORF">BFC17_13455</name>
</gene>
<proteinExistence type="predicted"/>
<dbReference type="EMBL" id="MJIC01000010">
    <property type="protein sequence ID" value="OFI34600.1"/>
    <property type="molecule type" value="Genomic_DNA"/>
</dbReference>
<name>A0A1E8FFB4_9ALTE</name>
<dbReference type="STRING" id="1856405.BFC17_13455"/>
<evidence type="ECO:0000313" key="3">
    <source>
        <dbReference type="Proteomes" id="UP000176037"/>
    </source>
</evidence>
<sequence>MKWIEQCTLCESSELALLWDLPQLPLSETFGKYDPDFLSYDQQLVICDQCGHVQLKCQLAPEVMYNQDDYHYKTANSGATQRRFACLHQFIQTHLTKRPEVVVDIGGNDASLVNVFDCPVKYVVDPSISESGLIDGVQFIKGFAESVDFSALQADVVVFSHVLEHMVSPKAFISQLFSSCDDTTVFALEVPCFDRQIEALRFDAFFHQHLHYFHAQSLRYVIESGGGEIIAMEPSSVPTCGGALMVVFKKNAQKTAVKHTDTDITATRKAVFGKQLAVFKQRNQAISTWLGLQKKVYGYGASLLLPVIFYHIPNVSDAIQVILDDDPGKDGLTYKNLPGITVSLPAHQSLSSETAMLVTSYENIGVLQNVIKVRFGANLFEGF</sequence>
<dbReference type="RefSeq" id="WP_070175518.1">
    <property type="nucleotide sequence ID" value="NZ_BMJR01000001.1"/>
</dbReference>
<comment type="caution">
    <text evidence="2">The sequence shown here is derived from an EMBL/GenBank/DDBJ whole genome shotgun (WGS) entry which is preliminary data.</text>
</comment>
<keyword evidence="3" id="KW-1185">Reference proteome</keyword>
<feature type="domain" description="Methyltransferase putative zinc binding" evidence="1">
    <location>
        <begin position="7"/>
        <end position="65"/>
    </location>
</feature>
<protein>
    <recommendedName>
        <fullName evidence="1">Methyltransferase putative zinc binding domain-containing protein</fullName>
    </recommendedName>
</protein>
<evidence type="ECO:0000313" key="2">
    <source>
        <dbReference type="EMBL" id="OFI34600.1"/>
    </source>
</evidence>
<organism evidence="2 3">
    <name type="scientific">Alteromonas lipolytica</name>
    <dbReference type="NCBI Taxonomy" id="1856405"/>
    <lineage>
        <taxon>Bacteria</taxon>
        <taxon>Pseudomonadati</taxon>
        <taxon>Pseudomonadota</taxon>
        <taxon>Gammaproteobacteria</taxon>
        <taxon>Alteromonadales</taxon>
        <taxon>Alteromonadaceae</taxon>
        <taxon>Alteromonas/Salinimonas group</taxon>
        <taxon>Alteromonas</taxon>
    </lineage>
</organism>
<dbReference type="Gene3D" id="3.40.50.150">
    <property type="entry name" value="Vaccinia Virus protein VP39"/>
    <property type="match status" value="1"/>
</dbReference>